<feature type="domain" description="Periplasmic binding protein" evidence="5">
    <location>
        <begin position="38"/>
        <end position="295"/>
    </location>
</feature>
<feature type="transmembrane region" description="Helical" evidence="4">
    <location>
        <begin position="6"/>
        <end position="27"/>
    </location>
</feature>
<keyword evidence="4" id="KW-0472">Membrane</keyword>
<sequence>MRVQRFTVGLGVLLVVAVLFTAFYFQLYRVGTSNDRAIAVMLKSSNVRSDFWQTVRDGAEAAAKGSGVRLEIMGSLQDTDAATQVRLLEDVLIRRPEALVVAPIEDAGVAAMLDRIREAGIKLVVMDTPMQLDFDAVTVSSDHTEAGRQAGGVAVKEAADAPRVAVLSDFASSGVSAERVKGIREAIEPYGDSYAGTFYGENSEDKAYAAAERLVSNEPGVNAIIALNESAALGAAKALEETGKRNSVKLIAFDSSLYEIKLLEEGSLGAMIVQRPFNMGYLGVRAALKLIDGREVSRLTYIDSIVVTRDNMYSPENQKLLFPFR</sequence>
<evidence type="ECO:0000313" key="7">
    <source>
        <dbReference type="Proteomes" id="UP000535838"/>
    </source>
</evidence>
<reference evidence="6 7" key="1">
    <citation type="submission" date="2020-08" db="EMBL/GenBank/DDBJ databases">
        <title>Cohnella phylogeny.</title>
        <authorList>
            <person name="Dunlap C."/>
        </authorList>
    </citation>
    <scope>NUCLEOTIDE SEQUENCE [LARGE SCALE GENOMIC DNA]</scope>
    <source>
        <strain evidence="6 7">DSM 25241</strain>
    </source>
</reference>
<gene>
    <name evidence="6" type="ORF">H7B67_16825</name>
</gene>
<proteinExistence type="inferred from homology"/>
<dbReference type="RefSeq" id="WP_185121018.1">
    <property type="nucleotide sequence ID" value="NZ_JACJVQ010000014.1"/>
</dbReference>
<dbReference type="PANTHER" id="PTHR46847:SF1">
    <property type="entry name" value="D-ALLOSE-BINDING PERIPLASMIC PROTEIN-RELATED"/>
    <property type="match status" value="1"/>
</dbReference>
<comment type="similarity">
    <text evidence="2">Belongs to the bacterial solute-binding protein 2 family.</text>
</comment>
<accession>A0A841SZV2</accession>
<dbReference type="InterPro" id="IPR025997">
    <property type="entry name" value="SBP_2_dom"/>
</dbReference>
<keyword evidence="7" id="KW-1185">Reference proteome</keyword>
<dbReference type="SUPFAM" id="SSF53822">
    <property type="entry name" value="Periplasmic binding protein-like I"/>
    <property type="match status" value="1"/>
</dbReference>
<comment type="subcellular location">
    <subcellularLocation>
        <location evidence="1">Cell envelope</location>
    </subcellularLocation>
</comment>
<comment type="caution">
    <text evidence="6">The sequence shown here is derived from an EMBL/GenBank/DDBJ whole genome shotgun (WGS) entry which is preliminary data.</text>
</comment>
<name>A0A841SZV2_9BACL</name>
<organism evidence="6 7">
    <name type="scientific">Cohnella thailandensis</name>
    <dbReference type="NCBI Taxonomy" id="557557"/>
    <lineage>
        <taxon>Bacteria</taxon>
        <taxon>Bacillati</taxon>
        <taxon>Bacillota</taxon>
        <taxon>Bacilli</taxon>
        <taxon>Bacillales</taxon>
        <taxon>Paenibacillaceae</taxon>
        <taxon>Cohnella</taxon>
    </lineage>
</organism>
<evidence type="ECO:0000313" key="6">
    <source>
        <dbReference type="EMBL" id="MBB6635785.1"/>
    </source>
</evidence>
<dbReference type="GO" id="GO:0030246">
    <property type="term" value="F:carbohydrate binding"/>
    <property type="evidence" value="ECO:0007669"/>
    <property type="project" value="UniProtKB-ARBA"/>
</dbReference>
<dbReference type="Proteomes" id="UP000535838">
    <property type="component" value="Unassembled WGS sequence"/>
</dbReference>
<dbReference type="AlphaFoldDB" id="A0A841SZV2"/>
<dbReference type="InterPro" id="IPR028082">
    <property type="entry name" value="Peripla_BP_I"/>
</dbReference>
<evidence type="ECO:0000256" key="1">
    <source>
        <dbReference type="ARBA" id="ARBA00004196"/>
    </source>
</evidence>
<evidence type="ECO:0000259" key="5">
    <source>
        <dbReference type="Pfam" id="PF13407"/>
    </source>
</evidence>
<dbReference type="EMBL" id="JACJVQ010000014">
    <property type="protein sequence ID" value="MBB6635785.1"/>
    <property type="molecule type" value="Genomic_DNA"/>
</dbReference>
<keyword evidence="3" id="KW-0732">Signal</keyword>
<protein>
    <submittedName>
        <fullName evidence="6">Substrate-binding domain-containing protein</fullName>
    </submittedName>
</protein>
<dbReference type="Gene3D" id="3.40.50.2300">
    <property type="match status" value="2"/>
</dbReference>
<dbReference type="Pfam" id="PF13407">
    <property type="entry name" value="Peripla_BP_4"/>
    <property type="match status" value="1"/>
</dbReference>
<keyword evidence="4" id="KW-0812">Transmembrane</keyword>
<keyword evidence="4" id="KW-1133">Transmembrane helix</keyword>
<dbReference type="GO" id="GO:0030313">
    <property type="term" value="C:cell envelope"/>
    <property type="evidence" value="ECO:0007669"/>
    <property type="project" value="UniProtKB-SubCell"/>
</dbReference>
<evidence type="ECO:0000256" key="2">
    <source>
        <dbReference type="ARBA" id="ARBA00007639"/>
    </source>
</evidence>
<evidence type="ECO:0000256" key="3">
    <source>
        <dbReference type="ARBA" id="ARBA00022729"/>
    </source>
</evidence>
<evidence type="ECO:0000256" key="4">
    <source>
        <dbReference type="SAM" id="Phobius"/>
    </source>
</evidence>
<dbReference type="PANTHER" id="PTHR46847">
    <property type="entry name" value="D-ALLOSE-BINDING PERIPLASMIC PROTEIN-RELATED"/>
    <property type="match status" value="1"/>
</dbReference>